<reference evidence="2 3" key="1">
    <citation type="submission" date="2019-05" db="EMBL/GenBank/DDBJ databases">
        <title>Another draft genome of Portunus trituberculatus and its Hox gene families provides insights of decapod evolution.</title>
        <authorList>
            <person name="Jeong J.-H."/>
            <person name="Song I."/>
            <person name="Kim S."/>
            <person name="Choi T."/>
            <person name="Kim D."/>
            <person name="Ryu S."/>
            <person name="Kim W."/>
        </authorList>
    </citation>
    <scope>NUCLEOTIDE SEQUENCE [LARGE SCALE GENOMIC DNA]</scope>
    <source>
        <tissue evidence="2">Muscle</tissue>
    </source>
</reference>
<keyword evidence="1" id="KW-0812">Transmembrane</keyword>
<organism evidence="2 3">
    <name type="scientific">Portunus trituberculatus</name>
    <name type="common">Swimming crab</name>
    <name type="synonym">Neptunus trituberculatus</name>
    <dbReference type="NCBI Taxonomy" id="210409"/>
    <lineage>
        <taxon>Eukaryota</taxon>
        <taxon>Metazoa</taxon>
        <taxon>Ecdysozoa</taxon>
        <taxon>Arthropoda</taxon>
        <taxon>Crustacea</taxon>
        <taxon>Multicrustacea</taxon>
        <taxon>Malacostraca</taxon>
        <taxon>Eumalacostraca</taxon>
        <taxon>Eucarida</taxon>
        <taxon>Decapoda</taxon>
        <taxon>Pleocyemata</taxon>
        <taxon>Brachyura</taxon>
        <taxon>Eubrachyura</taxon>
        <taxon>Portunoidea</taxon>
        <taxon>Portunidae</taxon>
        <taxon>Portuninae</taxon>
        <taxon>Portunus</taxon>
    </lineage>
</organism>
<keyword evidence="1" id="KW-1133">Transmembrane helix</keyword>
<protein>
    <recommendedName>
        <fullName evidence="4">Transmembrane protein</fullName>
    </recommendedName>
</protein>
<dbReference type="EMBL" id="VSRR010006274">
    <property type="protein sequence ID" value="MPC44415.1"/>
    <property type="molecule type" value="Genomic_DNA"/>
</dbReference>
<evidence type="ECO:0000313" key="3">
    <source>
        <dbReference type="Proteomes" id="UP000324222"/>
    </source>
</evidence>
<feature type="transmembrane region" description="Helical" evidence="1">
    <location>
        <begin position="36"/>
        <end position="55"/>
    </location>
</feature>
<dbReference type="Proteomes" id="UP000324222">
    <property type="component" value="Unassembled WGS sequence"/>
</dbReference>
<comment type="caution">
    <text evidence="2">The sequence shown here is derived from an EMBL/GenBank/DDBJ whole genome shotgun (WGS) entry which is preliminary data.</text>
</comment>
<proteinExistence type="predicted"/>
<accession>A0A5B7FFV3</accession>
<sequence>MAKLDSKLFDRCSTPINDCLLLGCREKNHLKMIDDILVISLVVVMVVSVTLVRDIQELPNLYR</sequence>
<keyword evidence="3" id="KW-1185">Reference proteome</keyword>
<keyword evidence="1" id="KW-0472">Membrane</keyword>
<gene>
    <name evidence="2" type="ORF">E2C01_038088</name>
</gene>
<name>A0A5B7FFV3_PORTR</name>
<evidence type="ECO:0008006" key="4">
    <source>
        <dbReference type="Google" id="ProtNLM"/>
    </source>
</evidence>
<evidence type="ECO:0000256" key="1">
    <source>
        <dbReference type="SAM" id="Phobius"/>
    </source>
</evidence>
<evidence type="ECO:0000313" key="2">
    <source>
        <dbReference type="EMBL" id="MPC44415.1"/>
    </source>
</evidence>
<dbReference type="AlphaFoldDB" id="A0A5B7FFV3"/>